<dbReference type="InterPro" id="IPR036291">
    <property type="entry name" value="NAD(P)-bd_dom_sf"/>
</dbReference>
<accession>A0A3N0CR68</accession>
<dbReference type="Gene3D" id="3.30.360.10">
    <property type="entry name" value="Dihydrodipicolinate Reductase, domain 2"/>
    <property type="match status" value="1"/>
</dbReference>
<reference evidence="3 4" key="1">
    <citation type="submission" date="2018-11" db="EMBL/GenBank/DDBJ databases">
        <authorList>
            <person name="Li F."/>
        </authorList>
    </citation>
    <scope>NUCLEOTIDE SEQUENCE [LARGE SCALE GENOMIC DNA]</scope>
    <source>
        <strain evidence="3 4">Gsoil 097</strain>
    </source>
</reference>
<dbReference type="InterPro" id="IPR050463">
    <property type="entry name" value="Gfo/Idh/MocA_oxidrdct_glycsds"/>
</dbReference>
<dbReference type="RefSeq" id="WP_123226627.1">
    <property type="nucleotide sequence ID" value="NZ_RJSE01000003.1"/>
</dbReference>
<dbReference type="OrthoDB" id="3815872at2"/>
<dbReference type="AlphaFoldDB" id="A0A3N0CR68"/>
<sequence length="295" mass="31576">MTRTKVGLVGTGYWARQVHAAALAVHPDLEFVGIWGRDRERADEAGAPHGVPGYDDFDALLAEVDVLAFAVPPSVQSELAVRAAEAGKHLFLEKPIALDLASADRLVAAVDERGLSTVVFFTSRFVPVWENWLDSIAAAGVLGGRADWLSSQTGKDNPYVGSAWRRENGALWDVGPHQLAQLIPALGPVVDIAGARGVGDLVHLILTHEGGATSRMSLGQGMPKSAVRFAVEFYGEDGWSSQPEDPRDVGKAYARAVDELLANIAAGETAHRCGVHFARDVVEVITRCEAVLGRR</sequence>
<dbReference type="Gene3D" id="3.40.50.720">
    <property type="entry name" value="NAD(P)-binding Rossmann-like Domain"/>
    <property type="match status" value="1"/>
</dbReference>
<evidence type="ECO:0000313" key="4">
    <source>
        <dbReference type="Proteomes" id="UP000267128"/>
    </source>
</evidence>
<dbReference type="GO" id="GO:0000166">
    <property type="term" value="F:nucleotide binding"/>
    <property type="evidence" value="ECO:0007669"/>
    <property type="project" value="InterPro"/>
</dbReference>
<dbReference type="InterPro" id="IPR000683">
    <property type="entry name" value="Gfo/Idh/MocA-like_OxRdtase_N"/>
</dbReference>
<comment type="caution">
    <text evidence="3">The sequence shown here is derived from an EMBL/GenBank/DDBJ whole genome shotgun (WGS) entry which is preliminary data.</text>
</comment>
<evidence type="ECO:0000256" key="1">
    <source>
        <dbReference type="ARBA" id="ARBA00023002"/>
    </source>
</evidence>
<organism evidence="3 4">
    <name type="scientific">Nocardioides marmoriginsengisoli</name>
    <dbReference type="NCBI Taxonomy" id="661483"/>
    <lineage>
        <taxon>Bacteria</taxon>
        <taxon>Bacillati</taxon>
        <taxon>Actinomycetota</taxon>
        <taxon>Actinomycetes</taxon>
        <taxon>Propionibacteriales</taxon>
        <taxon>Nocardioidaceae</taxon>
        <taxon>Nocardioides</taxon>
    </lineage>
</organism>
<dbReference type="Pfam" id="PF01408">
    <property type="entry name" value="GFO_IDH_MocA"/>
    <property type="match status" value="1"/>
</dbReference>
<keyword evidence="1" id="KW-0560">Oxidoreductase</keyword>
<protein>
    <submittedName>
        <fullName evidence="3">Gfo/Idh/MocA family oxidoreductase</fullName>
    </submittedName>
</protein>
<keyword evidence="4" id="KW-1185">Reference proteome</keyword>
<dbReference type="PANTHER" id="PTHR43818:SF11">
    <property type="entry name" value="BCDNA.GH03377"/>
    <property type="match status" value="1"/>
</dbReference>
<name>A0A3N0CR68_9ACTN</name>
<evidence type="ECO:0000313" key="3">
    <source>
        <dbReference type="EMBL" id="RNL65526.1"/>
    </source>
</evidence>
<feature type="domain" description="Gfo/Idh/MocA-like oxidoreductase N-terminal" evidence="2">
    <location>
        <begin position="5"/>
        <end position="118"/>
    </location>
</feature>
<evidence type="ECO:0000259" key="2">
    <source>
        <dbReference type="Pfam" id="PF01408"/>
    </source>
</evidence>
<dbReference type="SUPFAM" id="SSF51735">
    <property type="entry name" value="NAD(P)-binding Rossmann-fold domains"/>
    <property type="match status" value="1"/>
</dbReference>
<dbReference type="Proteomes" id="UP000267128">
    <property type="component" value="Unassembled WGS sequence"/>
</dbReference>
<proteinExistence type="predicted"/>
<dbReference type="SUPFAM" id="SSF55347">
    <property type="entry name" value="Glyceraldehyde-3-phosphate dehydrogenase-like, C-terminal domain"/>
    <property type="match status" value="1"/>
</dbReference>
<dbReference type="GO" id="GO:0016491">
    <property type="term" value="F:oxidoreductase activity"/>
    <property type="evidence" value="ECO:0007669"/>
    <property type="project" value="UniProtKB-KW"/>
</dbReference>
<dbReference type="EMBL" id="RJSE01000003">
    <property type="protein sequence ID" value="RNL65526.1"/>
    <property type="molecule type" value="Genomic_DNA"/>
</dbReference>
<dbReference type="PANTHER" id="PTHR43818">
    <property type="entry name" value="BCDNA.GH03377"/>
    <property type="match status" value="1"/>
</dbReference>
<gene>
    <name evidence="3" type="ORF">EFK50_05095</name>
</gene>